<name>A0A8S2X6K1_9BILA</name>
<evidence type="ECO:0000256" key="1">
    <source>
        <dbReference type="SAM" id="MobiDB-lite"/>
    </source>
</evidence>
<accession>A0A8S2X6K1</accession>
<proteinExistence type="predicted"/>
<feature type="region of interest" description="Disordered" evidence="1">
    <location>
        <begin position="17"/>
        <end position="44"/>
    </location>
</feature>
<dbReference type="Proteomes" id="UP000682733">
    <property type="component" value="Unassembled WGS sequence"/>
</dbReference>
<evidence type="ECO:0000313" key="3">
    <source>
        <dbReference type="Proteomes" id="UP000682733"/>
    </source>
</evidence>
<feature type="compositionally biased region" description="Polar residues" evidence="1">
    <location>
        <begin position="35"/>
        <end position="44"/>
    </location>
</feature>
<protein>
    <submittedName>
        <fullName evidence="2">Uncharacterized protein</fullName>
    </submittedName>
</protein>
<organism evidence="2 3">
    <name type="scientific">Didymodactylos carnosus</name>
    <dbReference type="NCBI Taxonomy" id="1234261"/>
    <lineage>
        <taxon>Eukaryota</taxon>
        <taxon>Metazoa</taxon>
        <taxon>Spiralia</taxon>
        <taxon>Gnathifera</taxon>
        <taxon>Rotifera</taxon>
        <taxon>Eurotatoria</taxon>
        <taxon>Bdelloidea</taxon>
        <taxon>Philodinida</taxon>
        <taxon>Philodinidae</taxon>
        <taxon>Didymodactylos</taxon>
    </lineage>
</organism>
<comment type="caution">
    <text evidence="2">The sequence shown here is derived from an EMBL/GenBank/DDBJ whole genome shotgun (WGS) entry which is preliminary data.</text>
</comment>
<gene>
    <name evidence="2" type="ORF">TMI583_LOCUS47102</name>
</gene>
<feature type="non-terminal residue" evidence="2">
    <location>
        <position position="237"/>
    </location>
</feature>
<reference evidence="2" key="1">
    <citation type="submission" date="2021-02" db="EMBL/GenBank/DDBJ databases">
        <authorList>
            <person name="Nowell W R."/>
        </authorList>
    </citation>
    <scope>NUCLEOTIDE SEQUENCE</scope>
</reference>
<sequence length="237" mass="27228">MQQCFNVQNSPVIEIEQHRTSTPNTKTNEREFENDQSFQSSQQKTLKFKDNYSKGQNYDQFYEGSDNNRRALIEKQPSQSYQNPSYRPPQKPPLNVNKGHSIPFEQLKRAVTHNLPCFYVQFDNSLLARELPSAVIAGSEIYKHFINDGVSINKFSMVSYAGKQLKIGVNNKNDLYNLYDKQMAIINFNKNIKVIKPKSIAAHFSLVIRYVSTNFPAAFVFNEIKKSITSAQDCNPI</sequence>
<dbReference type="EMBL" id="CAJOBA010089913">
    <property type="protein sequence ID" value="CAF4479911.1"/>
    <property type="molecule type" value="Genomic_DNA"/>
</dbReference>
<evidence type="ECO:0000313" key="2">
    <source>
        <dbReference type="EMBL" id="CAF4479911.1"/>
    </source>
</evidence>
<dbReference type="AlphaFoldDB" id="A0A8S2X6K1"/>
<feature type="region of interest" description="Disordered" evidence="1">
    <location>
        <begin position="77"/>
        <end position="99"/>
    </location>
</feature>